<dbReference type="Proteomes" id="UP000199045">
    <property type="component" value="Unassembled WGS sequence"/>
</dbReference>
<dbReference type="InterPro" id="IPR046233">
    <property type="entry name" value="DUF6266"/>
</dbReference>
<sequence>MGKYFKGILGPFSGLVGTVVGAVWNGIYVMRSRPIKSNKPSTDAQLNTQFRLALVTGFLKRIKFLVNKGYQQFNDGITPMNAATAYHLKNAVTGTSVLNYAIDYEKVVFSQGNLLLAANAQATIATAARVNFSWTNDAPMDSTGGTDRATFLVYNLEKDKFVTLVGPVARSAEAYVLQVPPDFSGDAVHCWISFVSSDGKDVSNSVYVGEFTIL</sequence>
<evidence type="ECO:0000256" key="1">
    <source>
        <dbReference type="SAM" id="Phobius"/>
    </source>
</evidence>
<dbReference type="Pfam" id="PF19781">
    <property type="entry name" value="DUF6266"/>
    <property type="match status" value="1"/>
</dbReference>
<organism evidence="2 3">
    <name type="scientific">Chitinophaga filiformis</name>
    <name type="common">Myxococcus filiformis</name>
    <name type="synonym">Flexibacter filiformis</name>
    <dbReference type="NCBI Taxonomy" id="104663"/>
    <lineage>
        <taxon>Bacteria</taxon>
        <taxon>Pseudomonadati</taxon>
        <taxon>Bacteroidota</taxon>
        <taxon>Chitinophagia</taxon>
        <taxon>Chitinophagales</taxon>
        <taxon>Chitinophagaceae</taxon>
        <taxon>Chitinophaga</taxon>
    </lineage>
</organism>
<dbReference type="EMBL" id="FNBN01000002">
    <property type="protein sequence ID" value="SDF60873.1"/>
    <property type="molecule type" value="Genomic_DNA"/>
</dbReference>
<feature type="transmembrane region" description="Helical" evidence="1">
    <location>
        <begin position="12"/>
        <end position="30"/>
    </location>
</feature>
<reference evidence="2 3" key="1">
    <citation type="submission" date="2016-10" db="EMBL/GenBank/DDBJ databases">
        <authorList>
            <person name="de Groot N.N."/>
        </authorList>
    </citation>
    <scope>NUCLEOTIDE SEQUENCE [LARGE SCALE GENOMIC DNA]</scope>
    <source>
        <strain evidence="2 3">DSM 527</strain>
    </source>
</reference>
<dbReference type="STRING" id="104663.SAMN04488121_102419"/>
<keyword evidence="1" id="KW-1133">Transmembrane helix</keyword>
<keyword evidence="1" id="KW-0812">Transmembrane</keyword>
<proteinExistence type="predicted"/>
<dbReference type="RefSeq" id="WP_089830766.1">
    <property type="nucleotide sequence ID" value="NZ_FNBN01000002.1"/>
</dbReference>
<dbReference type="AlphaFoldDB" id="A0A1G7MGR5"/>
<evidence type="ECO:0000313" key="3">
    <source>
        <dbReference type="Proteomes" id="UP000199045"/>
    </source>
</evidence>
<name>A0A1G7MGR5_CHIFI</name>
<protein>
    <submittedName>
        <fullName evidence="2">Uncharacterized protein</fullName>
    </submittedName>
</protein>
<dbReference type="OrthoDB" id="665435at2"/>
<accession>A0A1G7MGR5</accession>
<gene>
    <name evidence="2" type="ORF">SAMN04488121_102419</name>
</gene>
<keyword evidence="1" id="KW-0472">Membrane</keyword>
<evidence type="ECO:0000313" key="2">
    <source>
        <dbReference type="EMBL" id="SDF60873.1"/>
    </source>
</evidence>